<protein>
    <submittedName>
        <fullName evidence="3">Hypothetical_protein</fullName>
    </submittedName>
</protein>
<proteinExistence type="predicted"/>
<dbReference type="AlphaFoldDB" id="A0AA86R355"/>
<comment type="caution">
    <text evidence="2">The sequence shown here is derived from an EMBL/GenBank/DDBJ whole genome shotgun (WGS) entry which is preliminary data.</text>
</comment>
<dbReference type="EMBL" id="CAXDID020000095">
    <property type="protein sequence ID" value="CAL6024310.1"/>
    <property type="molecule type" value="Genomic_DNA"/>
</dbReference>
<keyword evidence="4" id="KW-1185">Reference proteome</keyword>
<keyword evidence="1" id="KW-0472">Membrane</keyword>
<reference evidence="2" key="1">
    <citation type="submission" date="2023-06" db="EMBL/GenBank/DDBJ databases">
        <authorList>
            <person name="Kurt Z."/>
        </authorList>
    </citation>
    <scope>NUCLEOTIDE SEQUENCE</scope>
</reference>
<keyword evidence="1" id="KW-1133">Transmembrane helix</keyword>
<keyword evidence="1" id="KW-0812">Transmembrane</keyword>
<reference evidence="3 4" key="2">
    <citation type="submission" date="2024-07" db="EMBL/GenBank/DDBJ databases">
        <authorList>
            <person name="Akdeniz Z."/>
        </authorList>
    </citation>
    <scope>NUCLEOTIDE SEQUENCE [LARGE SCALE GENOMIC DNA]</scope>
</reference>
<organism evidence="2">
    <name type="scientific">Hexamita inflata</name>
    <dbReference type="NCBI Taxonomy" id="28002"/>
    <lineage>
        <taxon>Eukaryota</taxon>
        <taxon>Metamonada</taxon>
        <taxon>Diplomonadida</taxon>
        <taxon>Hexamitidae</taxon>
        <taxon>Hexamitinae</taxon>
        <taxon>Hexamita</taxon>
    </lineage>
</organism>
<dbReference type="EMBL" id="CATOUU010000983">
    <property type="protein sequence ID" value="CAI9964924.1"/>
    <property type="molecule type" value="Genomic_DNA"/>
</dbReference>
<sequence>MSCYFNDNFYIQHNDCIAVCSGLCIGSSWGYCCKHKDSLWWLGPLFGGLAAIIVIIIVSYRQFRKKQLLLKEKAAFQAQQQQIYAAMSLAVQQQSSIMLHDTKDQNINLQEQSNLNVTTNNNQLQQDSLNFNAVM</sequence>
<evidence type="ECO:0000256" key="1">
    <source>
        <dbReference type="SAM" id="Phobius"/>
    </source>
</evidence>
<evidence type="ECO:0000313" key="2">
    <source>
        <dbReference type="EMBL" id="CAI9964924.1"/>
    </source>
</evidence>
<name>A0AA86R355_9EUKA</name>
<feature type="transmembrane region" description="Helical" evidence="1">
    <location>
        <begin position="39"/>
        <end position="60"/>
    </location>
</feature>
<accession>A0AA86R355</accession>
<evidence type="ECO:0000313" key="3">
    <source>
        <dbReference type="EMBL" id="CAL6024310.1"/>
    </source>
</evidence>
<evidence type="ECO:0000313" key="4">
    <source>
        <dbReference type="Proteomes" id="UP001642409"/>
    </source>
</evidence>
<dbReference type="Proteomes" id="UP001642409">
    <property type="component" value="Unassembled WGS sequence"/>
</dbReference>
<gene>
    <name evidence="3" type="ORF">HINF_LOCUS29555</name>
    <name evidence="2" type="ORF">HINF_LOCUS52569</name>
</gene>